<dbReference type="InterPro" id="IPR029046">
    <property type="entry name" value="LolA/LolB/LppX"/>
</dbReference>
<sequence length="273" mass="29480">MPSKPQTPFLPKASLAAGLAALCAVAPVSANRAAGQTAAPVPTAEPAAIDPVAIAALDDMAAYLQTLASFRVRSDTTSEVVLESGQKIQFGGEVNLAVHRPDAFKVVSQADTRTREMYYDGESFTIFAPRLGYYASFDAPPTIGQTLDAARTRYGIEVPLADLFTWGTDQTIRSRIREAMVILPETVGGRQCIHYAFRQDNVDWQLWLEDSETPLPCKLVITSTDDPSMPQYSSVLHWDLATPVAAEGLAFDPPADAHRITIADVEAAAGEER</sequence>
<organism evidence="3 4">
    <name type="scientific">Croceicoccus marinus</name>
    <dbReference type="NCBI Taxonomy" id="450378"/>
    <lineage>
        <taxon>Bacteria</taxon>
        <taxon>Pseudomonadati</taxon>
        <taxon>Pseudomonadota</taxon>
        <taxon>Alphaproteobacteria</taxon>
        <taxon>Sphingomonadales</taxon>
        <taxon>Erythrobacteraceae</taxon>
        <taxon>Croceicoccus</taxon>
    </lineage>
</organism>
<evidence type="ECO:0000256" key="1">
    <source>
        <dbReference type="ARBA" id="ARBA00022729"/>
    </source>
</evidence>
<gene>
    <name evidence="3" type="ORF">H4O24_09205</name>
</gene>
<name>A0A7G6VR13_9SPHN</name>
<dbReference type="AlphaFoldDB" id="A0A7G6VR13"/>
<dbReference type="Pfam" id="PF09865">
    <property type="entry name" value="DUF2092"/>
    <property type="match status" value="1"/>
</dbReference>
<keyword evidence="1 2" id="KW-0732">Signal</keyword>
<feature type="chain" id="PRO_5028867877" evidence="2">
    <location>
        <begin position="31"/>
        <end position="273"/>
    </location>
</feature>
<protein>
    <submittedName>
        <fullName evidence="3">DUF2092 domain-containing protein</fullName>
    </submittedName>
</protein>
<proteinExistence type="predicted"/>
<evidence type="ECO:0000313" key="3">
    <source>
        <dbReference type="EMBL" id="QNE04178.1"/>
    </source>
</evidence>
<evidence type="ECO:0000313" key="4">
    <source>
        <dbReference type="Proteomes" id="UP000515297"/>
    </source>
</evidence>
<dbReference type="EMBL" id="CP060052">
    <property type="protein sequence ID" value="QNE04178.1"/>
    <property type="molecule type" value="Genomic_DNA"/>
</dbReference>
<dbReference type="Proteomes" id="UP000515297">
    <property type="component" value="Chromosome"/>
</dbReference>
<dbReference type="RefSeq" id="WP_185883481.1">
    <property type="nucleotide sequence ID" value="NZ_CP060052.1"/>
</dbReference>
<dbReference type="InterPro" id="IPR019207">
    <property type="entry name" value="DUF2092"/>
</dbReference>
<accession>A0A7G6VR13</accession>
<feature type="signal peptide" evidence="2">
    <location>
        <begin position="1"/>
        <end position="30"/>
    </location>
</feature>
<dbReference type="SUPFAM" id="SSF89392">
    <property type="entry name" value="Prokaryotic lipoproteins and lipoprotein localization factors"/>
    <property type="match status" value="1"/>
</dbReference>
<reference evidence="3 4" key="1">
    <citation type="submission" date="2020-08" db="EMBL/GenBank/DDBJ databases">
        <authorList>
            <person name="Liu G."/>
            <person name="Sun C."/>
        </authorList>
    </citation>
    <scope>NUCLEOTIDE SEQUENCE [LARGE SCALE GENOMIC DNA]</scope>
    <source>
        <strain evidence="3 4">OT19</strain>
    </source>
</reference>
<evidence type="ECO:0000256" key="2">
    <source>
        <dbReference type="SAM" id="SignalP"/>
    </source>
</evidence>